<comment type="caution">
    <text evidence="3">Lacks conserved residue(s) required for the propagation of feature annotation.</text>
</comment>
<dbReference type="GO" id="GO:0030247">
    <property type="term" value="F:polysaccharide binding"/>
    <property type="evidence" value="ECO:0007669"/>
    <property type="project" value="InterPro"/>
</dbReference>
<dbReference type="Proteomes" id="UP001459277">
    <property type="component" value="Unassembled WGS sequence"/>
</dbReference>
<evidence type="ECO:0000256" key="4">
    <source>
        <dbReference type="SAM" id="SignalP"/>
    </source>
</evidence>
<dbReference type="InterPro" id="IPR025287">
    <property type="entry name" value="WAK_GUB"/>
</dbReference>
<accession>A0AAW2DEX8</accession>
<gene>
    <name evidence="6" type="ORF">SO802_010697</name>
</gene>
<sequence>MGFIEILIQVTWVAVVLFELTAAAVEFPIALPNCTDSCGGVEIPYPFGLREGCYLNHHFSVSCTTNSSGKTQPVISEDFIITNISLQGQIDMSMYIAHDCYDEQGVLDDKNSNDAWLNLSGIFTVSNTQNKFVVVGCDTYAYLQGYQPYNEQYSTGCRSQCESTRYIVNGSCSGVACCELDLPIGLRNITITSESFNKHAEVWSFNPCSYAFITRNGSFTFSVDALRSLRDKKEMPMVFDWAIGKERCKDVENICGGNSTCIDSDNGPGYRCECKDGYHGNPYLPHGCQESEKILPKEKEKEKESPNNIMESLIKFMKRGEVKRREKVFMEKQSFLQLCAVPFPQLLHLVTALHGGLERRSGGATTRDRICHVLLVGRLHIPALERVPFLVIGVDRHDGLIVGPASRR</sequence>
<keyword evidence="7" id="KW-1185">Reference proteome</keyword>
<name>A0AAW2DEX8_9ROSI</name>
<dbReference type="InterPro" id="IPR000742">
    <property type="entry name" value="EGF"/>
</dbReference>
<comment type="subcellular location">
    <subcellularLocation>
        <location evidence="1">Membrane</location>
        <topology evidence="1">Single-pass membrane protein</topology>
    </subcellularLocation>
</comment>
<keyword evidence="3" id="KW-0245">EGF-like domain</keyword>
<feature type="domain" description="EGF-like" evidence="5">
    <location>
        <begin position="244"/>
        <end position="289"/>
    </location>
</feature>
<evidence type="ECO:0000259" key="5">
    <source>
        <dbReference type="PROSITE" id="PS50026"/>
    </source>
</evidence>
<organism evidence="6 7">
    <name type="scientific">Lithocarpus litseifolius</name>
    <dbReference type="NCBI Taxonomy" id="425828"/>
    <lineage>
        <taxon>Eukaryota</taxon>
        <taxon>Viridiplantae</taxon>
        <taxon>Streptophyta</taxon>
        <taxon>Embryophyta</taxon>
        <taxon>Tracheophyta</taxon>
        <taxon>Spermatophyta</taxon>
        <taxon>Magnoliopsida</taxon>
        <taxon>eudicotyledons</taxon>
        <taxon>Gunneridae</taxon>
        <taxon>Pentapetalae</taxon>
        <taxon>rosids</taxon>
        <taxon>fabids</taxon>
        <taxon>Fagales</taxon>
        <taxon>Fagaceae</taxon>
        <taxon>Lithocarpus</taxon>
    </lineage>
</organism>
<evidence type="ECO:0000256" key="3">
    <source>
        <dbReference type="PROSITE-ProRule" id="PRU00076"/>
    </source>
</evidence>
<dbReference type="SMART" id="SM00181">
    <property type="entry name" value="EGF"/>
    <property type="match status" value="1"/>
</dbReference>
<feature type="chain" id="PRO_5043396813" description="EGF-like domain-containing protein" evidence="4">
    <location>
        <begin position="24"/>
        <end position="408"/>
    </location>
</feature>
<keyword evidence="3" id="KW-1015">Disulfide bond</keyword>
<evidence type="ECO:0000256" key="2">
    <source>
        <dbReference type="ARBA" id="ARBA00022729"/>
    </source>
</evidence>
<feature type="disulfide bond" evidence="3">
    <location>
        <begin position="255"/>
        <end position="272"/>
    </location>
</feature>
<comment type="caution">
    <text evidence="6">The sequence shown here is derived from an EMBL/GenBank/DDBJ whole genome shotgun (WGS) entry which is preliminary data.</text>
</comment>
<keyword evidence="2 4" id="KW-0732">Signal</keyword>
<evidence type="ECO:0000256" key="1">
    <source>
        <dbReference type="ARBA" id="ARBA00004167"/>
    </source>
</evidence>
<proteinExistence type="predicted"/>
<dbReference type="Pfam" id="PF13947">
    <property type="entry name" value="GUB_WAK_bind"/>
    <property type="match status" value="1"/>
</dbReference>
<evidence type="ECO:0000313" key="7">
    <source>
        <dbReference type="Proteomes" id="UP001459277"/>
    </source>
</evidence>
<dbReference type="EMBL" id="JAZDWU010000003">
    <property type="protein sequence ID" value="KAL0009195.1"/>
    <property type="molecule type" value="Genomic_DNA"/>
</dbReference>
<dbReference type="PROSITE" id="PS50026">
    <property type="entry name" value="EGF_3"/>
    <property type="match status" value="1"/>
</dbReference>
<dbReference type="CDD" id="cd00054">
    <property type="entry name" value="EGF_CA"/>
    <property type="match status" value="1"/>
</dbReference>
<feature type="signal peptide" evidence="4">
    <location>
        <begin position="1"/>
        <end position="23"/>
    </location>
</feature>
<dbReference type="AlphaFoldDB" id="A0AAW2DEX8"/>
<protein>
    <recommendedName>
        <fullName evidence="5">EGF-like domain-containing protein</fullName>
    </recommendedName>
</protein>
<evidence type="ECO:0000313" key="6">
    <source>
        <dbReference type="EMBL" id="KAL0009195.1"/>
    </source>
</evidence>
<reference evidence="6 7" key="1">
    <citation type="submission" date="2024-01" db="EMBL/GenBank/DDBJ databases">
        <title>A telomere-to-telomere, gap-free genome of sweet tea (Lithocarpus litseifolius).</title>
        <authorList>
            <person name="Zhou J."/>
        </authorList>
    </citation>
    <scope>NUCLEOTIDE SEQUENCE [LARGE SCALE GENOMIC DNA]</scope>
    <source>
        <strain evidence="6">Zhou-2022a</strain>
        <tissue evidence="6">Leaf</tissue>
    </source>
</reference>
<dbReference type="PANTHER" id="PTHR33491">
    <property type="entry name" value="OSJNBA0016N04.9 PROTEIN"/>
    <property type="match status" value="1"/>
</dbReference>
<dbReference type="GO" id="GO:0016020">
    <property type="term" value="C:membrane"/>
    <property type="evidence" value="ECO:0007669"/>
    <property type="project" value="UniProtKB-SubCell"/>
</dbReference>